<name>A0ABM8EQ52_9BACT</name>
<keyword evidence="3" id="KW-1185">Reference proteome</keyword>
<gene>
    <name evidence="2" type="ORF">GURASL_35180</name>
</gene>
<dbReference type="Gene3D" id="2.40.10.220">
    <property type="entry name" value="predicted glycosyltransferase like domains"/>
    <property type="match status" value="1"/>
</dbReference>
<dbReference type="Proteomes" id="UP001317705">
    <property type="component" value="Chromosome"/>
</dbReference>
<dbReference type="InterPro" id="IPR009875">
    <property type="entry name" value="PilZ_domain"/>
</dbReference>
<reference evidence="2 3" key="1">
    <citation type="submission" date="2022-12" db="EMBL/GenBank/DDBJ databases">
        <title>Polyphasic characterization of Geotalea uranireducens NIT-SL11 newly isolated from a complex of sewage sludge and microbially reduced graphene oxide.</title>
        <authorList>
            <person name="Xie L."/>
            <person name="Yoshida N."/>
            <person name="Meng L."/>
        </authorList>
    </citation>
    <scope>NUCLEOTIDE SEQUENCE [LARGE SCALE GENOMIC DNA]</scope>
    <source>
        <strain evidence="2 3">NIT-SL11</strain>
    </source>
</reference>
<dbReference type="EMBL" id="AP027151">
    <property type="protein sequence ID" value="BDV44595.1"/>
    <property type="molecule type" value="Genomic_DNA"/>
</dbReference>
<dbReference type="RefSeq" id="WP_282000692.1">
    <property type="nucleotide sequence ID" value="NZ_AP027151.1"/>
</dbReference>
<evidence type="ECO:0000259" key="1">
    <source>
        <dbReference type="Pfam" id="PF07238"/>
    </source>
</evidence>
<dbReference type="SUPFAM" id="SSF141371">
    <property type="entry name" value="PilZ domain-like"/>
    <property type="match status" value="1"/>
</dbReference>
<feature type="domain" description="PilZ" evidence="1">
    <location>
        <begin position="2"/>
        <end position="86"/>
    </location>
</feature>
<evidence type="ECO:0000313" key="2">
    <source>
        <dbReference type="EMBL" id="BDV44595.1"/>
    </source>
</evidence>
<sequence length="126" mass="14008">MERRKHQRLTFSAPAFLEKDTRVFFGQVKDISQQGMFLAVHGDHRSEEDAAVSIYFISGPITLSVTVPGRVVRSGSDGVGFSSPHLDPYLLMTCESLMKHEGEAPERFMADFYEFISTPPPAAVLS</sequence>
<proteinExistence type="predicted"/>
<accession>A0ABM8EQ52</accession>
<protein>
    <recommendedName>
        <fullName evidence="1">PilZ domain-containing protein</fullName>
    </recommendedName>
</protein>
<dbReference type="Pfam" id="PF07238">
    <property type="entry name" value="PilZ"/>
    <property type="match status" value="1"/>
</dbReference>
<organism evidence="2 3">
    <name type="scientific">Geotalea uraniireducens</name>
    <dbReference type="NCBI Taxonomy" id="351604"/>
    <lineage>
        <taxon>Bacteria</taxon>
        <taxon>Pseudomonadati</taxon>
        <taxon>Thermodesulfobacteriota</taxon>
        <taxon>Desulfuromonadia</taxon>
        <taxon>Geobacterales</taxon>
        <taxon>Geobacteraceae</taxon>
        <taxon>Geotalea</taxon>
    </lineage>
</organism>
<evidence type="ECO:0000313" key="3">
    <source>
        <dbReference type="Proteomes" id="UP001317705"/>
    </source>
</evidence>